<keyword evidence="3" id="KW-1185">Reference proteome</keyword>
<reference evidence="1 3" key="2">
    <citation type="journal article" date="2014" name="BMC Genomics">
        <title>An improved genome release (version Mt4.0) for the model legume Medicago truncatula.</title>
        <authorList>
            <person name="Tang H."/>
            <person name="Krishnakumar V."/>
            <person name="Bidwell S."/>
            <person name="Rosen B."/>
            <person name="Chan A."/>
            <person name="Zhou S."/>
            <person name="Gentzbittel L."/>
            <person name="Childs K.L."/>
            <person name="Yandell M."/>
            <person name="Gundlach H."/>
            <person name="Mayer K.F."/>
            <person name="Schwartz D.C."/>
            <person name="Town C.D."/>
        </authorList>
    </citation>
    <scope>GENOME REANNOTATION</scope>
    <source>
        <strain evidence="2 3">cv. Jemalong A17</strain>
    </source>
</reference>
<gene>
    <name evidence="1" type="ordered locus">MTR_2g034620</name>
</gene>
<reference evidence="1 3" key="1">
    <citation type="journal article" date="2011" name="Nature">
        <title>The Medicago genome provides insight into the evolution of rhizobial symbioses.</title>
        <authorList>
            <person name="Young N.D."/>
            <person name="Debelle F."/>
            <person name="Oldroyd G.E."/>
            <person name="Geurts R."/>
            <person name="Cannon S.B."/>
            <person name="Udvardi M.K."/>
            <person name="Benedito V.A."/>
            <person name="Mayer K.F."/>
            <person name="Gouzy J."/>
            <person name="Schoof H."/>
            <person name="Van de Peer Y."/>
            <person name="Proost S."/>
            <person name="Cook D.R."/>
            <person name="Meyers B.C."/>
            <person name="Spannagl M."/>
            <person name="Cheung F."/>
            <person name="De Mita S."/>
            <person name="Krishnakumar V."/>
            <person name="Gundlach H."/>
            <person name="Zhou S."/>
            <person name="Mudge J."/>
            <person name="Bharti A.K."/>
            <person name="Murray J.D."/>
            <person name="Naoumkina M.A."/>
            <person name="Rosen B."/>
            <person name="Silverstein K.A."/>
            <person name="Tang H."/>
            <person name="Rombauts S."/>
            <person name="Zhao P.X."/>
            <person name="Zhou P."/>
            <person name="Barbe V."/>
            <person name="Bardou P."/>
            <person name="Bechner M."/>
            <person name="Bellec A."/>
            <person name="Berger A."/>
            <person name="Berges H."/>
            <person name="Bidwell S."/>
            <person name="Bisseling T."/>
            <person name="Choisne N."/>
            <person name="Couloux A."/>
            <person name="Denny R."/>
            <person name="Deshpande S."/>
            <person name="Dai X."/>
            <person name="Doyle J.J."/>
            <person name="Dudez A.M."/>
            <person name="Farmer A.D."/>
            <person name="Fouteau S."/>
            <person name="Franken C."/>
            <person name="Gibelin C."/>
            <person name="Gish J."/>
            <person name="Goldstein S."/>
            <person name="Gonzalez A.J."/>
            <person name="Green P.J."/>
            <person name="Hallab A."/>
            <person name="Hartog M."/>
            <person name="Hua A."/>
            <person name="Humphray S.J."/>
            <person name="Jeong D.H."/>
            <person name="Jing Y."/>
            <person name="Jocker A."/>
            <person name="Kenton S.M."/>
            <person name="Kim D.J."/>
            <person name="Klee K."/>
            <person name="Lai H."/>
            <person name="Lang C."/>
            <person name="Lin S."/>
            <person name="Macmil S.L."/>
            <person name="Magdelenat G."/>
            <person name="Matthews L."/>
            <person name="McCorrison J."/>
            <person name="Monaghan E.L."/>
            <person name="Mun J.H."/>
            <person name="Najar F.Z."/>
            <person name="Nicholson C."/>
            <person name="Noirot C."/>
            <person name="O'Bleness M."/>
            <person name="Paule C.R."/>
            <person name="Poulain J."/>
            <person name="Prion F."/>
            <person name="Qin B."/>
            <person name="Qu C."/>
            <person name="Retzel E.F."/>
            <person name="Riddle C."/>
            <person name="Sallet E."/>
            <person name="Samain S."/>
            <person name="Samson N."/>
            <person name="Sanders I."/>
            <person name="Saurat O."/>
            <person name="Scarpelli C."/>
            <person name="Schiex T."/>
            <person name="Segurens B."/>
            <person name="Severin A.J."/>
            <person name="Sherrier D.J."/>
            <person name="Shi R."/>
            <person name="Sims S."/>
            <person name="Singer S.R."/>
            <person name="Sinharoy S."/>
            <person name="Sterck L."/>
            <person name="Viollet A."/>
            <person name="Wang B.B."/>
            <person name="Wang K."/>
            <person name="Wang M."/>
            <person name="Wang X."/>
            <person name="Warfsmann J."/>
            <person name="Weissenbach J."/>
            <person name="White D.D."/>
            <person name="White J.D."/>
            <person name="Wiley G.B."/>
            <person name="Wincker P."/>
            <person name="Xing Y."/>
            <person name="Yang L."/>
            <person name="Yao Z."/>
            <person name="Ying F."/>
            <person name="Zhai J."/>
            <person name="Zhou L."/>
            <person name="Zuber A."/>
            <person name="Denarie J."/>
            <person name="Dixon R.A."/>
            <person name="May G.D."/>
            <person name="Schwartz D.C."/>
            <person name="Rogers J."/>
            <person name="Quetier F."/>
            <person name="Town C.D."/>
            <person name="Roe B.A."/>
        </authorList>
    </citation>
    <scope>NUCLEOTIDE SEQUENCE [LARGE SCALE GENOMIC DNA]</scope>
    <source>
        <strain evidence="1">A17</strain>
        <strain evidence="2 3">cv. Jemalong A17</strain>
    </source>
</reference>
<protein>
    <submittedName>
        <fullName evidence="1 2">Uncharacterized protein</fullName>
    </submittedName>
</protein>
<evidence type="ECO:0000313" key="2">
    <source>
        <dbReference type="EnsemblPlants" id="AES65038"/>
    </source>
</evidence>
<dbReference type="HOGENOM" id="CLU_2375975_0_0_1"/>
<dbReference type="EMBL" id="CM001218">
    <property type="protein sequence ID" value="AES65038.1"/>
    <property type="molecule type" value="Genomic_DNA"/>
</dbReference>
<dbReference type="Proteomes" id="UP000002051">
    <property type="component" value="Chromosome 2"/>
</dbReference>
<evidence type="ECO:0000313" key="1">
    <source>
        <dbReference type="EMBL" id="AES65038.1"/>
    </source>
</evidence>
<organism evidence="1 3">
    <name type="scientific">Medicago truncatula</name>
    <name type="common">Barrel medic</name>
    <name type="synonym">Medicago tribuloides</name>
    <dbReference type="NCBI Taxonomy" id="3880"/>
    <lineage>
        <taxon>Eukaryota</taxon>
        <taxon>Viridiplantae</taxon>
        <taxon>Streptophyta</taxon>
        <taxon>Embryophyta</taxon>
        <taxon>Tracheophyta</taxon>
        <taxon>Spermatophyta</taxon>
        <taxon>Magnoliopsida</taxon>
        <taxon>eudicotyledons</taxon>
        <taxon>Gunneridae</taxon>
        <taxon>Pentapetalae</taxon>
        <taxon>rosids</taxon>
        <taxon>fabids</taxon>
        <taxon>Fabales</taxon>
        <taxon>Fabaceae</taxon>
        <taxon>Papilionoideae</taxon>
        <taxon>50 kb inversion clade</taxon>
        <taxon>NPAAA clade</taxon>
        <taxon>Hologalegina</taxon>
        <taxon>IRL clade</taxon>
        <taxon>Trifolieae</taxon>
        <taxon>Medicago</taxon>
    </lineage>
</organism>
<name>G7IMU3_MEDTR</name>
<dbReference type="EnsemblPlants" id="AES65038">
    <property type="protein sequence ID" value="AES65038"/>
    <property type="gene ID" value="MTR_2g034620"/>
</dbReference>
<reference evidence="2" key="3">
    <citation type="submission" date="2015-04" db="UniProtKB">
        <authorList>
            <consortium name="EnsemblPlants"/>
        </authorList>
    </citation>
    <scope>IDENTIFICATION</scope>
    <source>
        <strain evidence="2">cv. Jemalong A17</strain>
    </source>
</reference>
<dbReference type="AlphaFoldDB" id="G7IMU3"/>
<dbReference type="PaxDb" id="3880-AES65038"/>
<evidence type="ECO:0000313" key="3">
    <source>
        <dbReference type="Proteomes" id="UP000002051"/>
    </source>
</evidence>
<accession>G7IMU3</accession>
<proteinExistence type="predicted"/>
<sequence>MVHARDKDAGNKVHNELALPLDVAEVIAKHLNDVLDYLHFRACNKLLRLAAPPIQWRSSSSMSMSWFDHLSICPLFVFSTNDKVFTFLHPLSGIS</sequence>